<name>A0A3S1A9J8_ELYCH</name>
<gene>
    <name evidence="3" type="ORF">EGW08_006084</name>
</gene>
<dbReference type="InterPro" id="IPR016186">
    <property type="entry name" value="C-type_lectin-like/link_sf"/>
</dbReference>
<sequence length="402" mass="43363">MVTEQNLLHSTYKLDIMMSYKFALIFCLITPLLFLGDVAGGPLPGPAIRIILDAGLDSTAVVRSHSVVCTLNPTLTSLEKVTALTLYGSKSFGAAGQFDPLATFDLWTLGARALGGLSGADVNVFGQIGGIGDTGIGGGRDPPVSQLGISWIPQLADSPRQYKCVANGLDRVGRAVTISITTSTASTGMSSSATTTTTSDLGTSDNPQNNSSSTGLAITDSIQRNLSSRMDSIQDAVGYIGEQLENYTSIILRRQELILKGLRFARFAPSLDTFDVSSEFEGRRYFVSKTVAPFDIRTADLRCEVMGGYLLEIENKAEYDFVFSFVKGVGGDNFFTGANDITNEGVWTYWHSGQTVKYPNWHPGQPNNYNGNEDCMEMRISVNASNDWHCTAGAKFVCEVPI</sequence>
<dbReference type="CDD" id="cd00037">
    <property type="entry name" value="CLECT"/>
    <property type="match status" value="1"/>
</dbReference>
<dbReference type="SMART" id="SM00034">
    <property type="entry name" value="CLECT"/>
    <property type="match status" value="1"/>
</dbReference>
<dbReference type="InterPro" id="IPR050111">
    <property type="entry name" value="C-type_lectin/snaclec_domain"/>
</dbReference>
<evidence type="ECO:0000259" key="2">
    <source>
        <dbReference type="PROSITE" id="PS50041"/>
    </source>
</evidence>
<dbReference type="OrthoDB" id="6082360at2759"/>
<accession>A0A3S1A9J8</accession>
<dbReference type="Proteomes" id="UP000271974">
    <property type="component" value="Unassembled WGS sequence"/>
</dbReference>
<dbReference type="PANTHER" id="PTHR22803">
    <property type="entry name" value="MANNOSE, PHOSPHOLIPASE, LECTIN RECEPTOR RELATED"/>
    <property type="match status" value="1"/>
</dbReference>
<evidence type="ECO:0000313" key="4">
    <source>
        <dbReference type="Proteomes" id="UP000271974"/>
    </source>
</evidence>
<dbReference type="EMBL" id="RQTK01000149">
    <property type="protein sequence ID" value="RUS86136.1"/>
    <property type="molecule type" value="Genomic_DNA"/>
</dbReference>
<dbReference type="InterPro" id="IPR001304">
    <property type="entry name" value="C-type_lectin-like"/>
</dbReference>
<comment type="caution">
    <text evidence="3">The sequence shown here is derived from an EMBL/GenBank/DDBJ whole genome shotgun (WGS) entry which is preliminary data.</text>
</comment>
<feature type="compositionally biased region" description="Polar residues" evidence="1">
    <location>
        <begin position="206"/>
        <end position="215"/>
    </location>
</feature>
<dbReference type="InterPro" id="IPR016187">
    <property type="entry name" value="CTDL_fold"/>
</dbReference>
<reference evidence="3 4" key="1">
    <citation type="submission" date="2019-01" db="EMBL/GenBank/DDBJ databases">
        <title>A draft genome assembly of the solar-powered sea slug Elysia chlorotica.</title>
        <authorList>
            <person name="Cai H."/>
            <person name="Li Q."/>
            <person name="Fang X."/>
            <person name="Li J."/>
            <person name="Curtis N.E."/>
            <person name="Altenburger A."/>
            <person name="Shibata T."/>
            <person name="Feng M."/>
            <person name="Maeda T."/>
            <person name="Schwartz J.A."/>
            <person name="Shigenobu S."/>
            <person name="Lundholm N."/>
            <person name="Nishiyama T."/>
            <person name="Yang H."/>
            <person name="Hasebe M."/>
            <person name="Li S."/>
            <person name="Pierce S.K."/>
            <person name="Wang J."/>
        </authorList>
    </citation>
    <scope>NUCLEOTIDE SEQUENCE [LARGE SCALE GENOMIC DNA]</scope>
    <source>
        <strain evidence="3">EC2010</strain>
        <tissue evidence="3">Whole organism of an adult</tissue>
    </source>
</reference>
<dbReference type="Gene3D" id="3.10.100.10">
    <property type="entry name" value="Mannose-Binding Protein A, subunit A"/>
    <property type="match status" value="1"/>
</dbReference>
<dbReference type="AlphaFoldDB" id="A0A3S1A9J8"/>
<proteinExistence type="predicted"/>
<keyword evidence="4" id="KW-1185">Reference proteome</keyword>
<feature type="compositionally biased region" description="Low complexity" evidence="1">
    <location>
        <begin position="186"/>
        <end position="205"/>
    </location>
</feature>
<feature type="region of interest" description="Disordered" evidence="1">
    <location>
        <begin position="186"/>
        <end position="215"/>
    </location>
</feature>
<dbReference type="Pfam" id="PF00059">
    <property type="entry name" value="Lectin_C"/>
    <property type="match status" value="1"/>
</dbReference>
<evidence type="ECO:0000313" key="3">
    <source>
        <dbReference type="EMBL" id="RUS86136.1"/>
    </source>
</evidence>
<protein>
    <recommendedName>
        <fullName evidence="2">C-type lectin domain-containing protein</fullName>
    </recommendedName>
</protein>
<feature type="domain" description="C-type lectin" evidence="2">
    <location>
        <begin position="280"/>
        <end position="399"/>
    </location>
</feature>
<dbReference type="SUPFAM" id="SSF56436">
    <property type="entry name" value="C-type lectin-like"/>
    <property type="match status" value="1"/>
</dbReference>
<evidence type="ECO:0000256" key="1">
    <source>
        <dbReference type="SAM" id="MobiDB-lite"/>
    </source>
</evidence>
<dbReference type="PROSITE" id="PS50041">
    <property type="entry name" value="C_TYPE_LECTIN_2"/>
    <property type="match status" value="1"/>
</dbReference>
<organism evidence="3 4">
    <name type="scientific">Elysia chlorotica</name>
    <name type="common">Eastern emerald elysia</name>
    <name type="synonym">Sea slug</name>
    <dbReference type="NCBI Taxonomy" id="188477"/>
    <lineage>
        <taxon>Eukaryota</taxon>
        <taxon>Metazoa</taxon>
        <taxon>Spiralia</taxon>
        <taxon>Lophotrochozoa</taxon>
        <taxon>Mollusca</taxon>
        <taxon>Gastropoda</taxon>
        <taxon>Heterobranchia</taxon>
        <taxon>Euthyneura</taxon>
        <taxon>Panpulmonata</taxon>
        <taxon>Sacoglossa</taxon>
        <taxon>Placobranchoidea</taxon>
        <taxon>Plakobranchidae</taxon>
        <taxon>Elysia</taxon>
    </lineage>
</organism>